<dbReference type="PROSITE" id="PS51257">
    <property type="entry name" value="PROKAR_LIPOPROTEIN"/>
    <property type="match status" value="1"/>
</dbReference>
<reference evidence="2 3" key="1">
    <citation type="submission" date="2016-09" db="EMBL/GenBank/DDBJ databases">
        <title>Draft genome sequence for the type strain of Desulfuribacillus alkaliarsenatis AHT28, an obligately anaerobic, sulfidogenic bacterium isolated from Russian soda lake sediments.</title>
        <authorList>
            <person name="Abin C.A."/>
            <person name="Hollibaugh J.T."/>
        </authorList>
    </citation>
    <scope>NUCLEOTIDE SEQUENCE [LARGE SCALE GENOMIC DNA]</scope>
    <source>
        <strain evidence="2 3">AHT28</strain>
    </source>
</reference>
<accession>A0A1E5FZA2</accession>
<dbReference type="AlphaFoldDB" id="A0A1E5FZA2"/>
<feature type="compositionally biased region" description="Polar residues" evidence="1">
    <location>
        <begin position="39"/>
        <end position="68"/>
    </location>
</feature>
<evidence type="ECO:0008006" key="4">
    <source>
        <dbReference type="Google" id="ProtNLM"/>
    </source>
</evidence>
<dbReference type="Proteomes" id="UP000094296">
    <property type="component" value="Unassembled WGS sequence"/>
</dbReference>
<evidence type="ECO:0000313" key="3">
    <source>
        <dbReference type="Proteomes" id="UP000094296"/>
    </source>
</evidence>
<name>A0A1E5FZA2_9FIRM</name>
<organism evidence="2 3">
    <name type="scientific">Desulfuribacillus alkaliarsenatis</name>
    <dbReference type="NCBI Taxonomy" id="766136"/>
    <lineage>
        <taxon>Bacteria</taxon>
        <taxon>Bacillati</taxon>
        <taxon>Bacillota</taxon>
        <taxon>Desulfuribacillia</taxon>
        <taxon>Desulfuribacillales</taxon>
        <taxon>Desulfuribacillaceae</taxon>
        <taxon>Desulfuribacillus</taxon>
    </lineage>
</organism>
<dbReference type="STRING" id="766136.BHF68_10970"/>
<evidence type="ECO:0000256" key="1">
    <source>
        <dbReference type="SAM" id="MobiDB-lite"/>
    </source>
</evidence>
<dbReference type="RefSeq" id="WP_069644178.1">
    <property type="nucleotide sequence ID" value="NZ_MIJE01000034.1"/>
</dbReference>
<protein>
    <recommendedName>
        <fullName evidence="4">Oxidoreductase molybdopterin-binding domain-containing protein</fullName>
    </recommendedName>
</protein>
<comment type="caution">
    <text evidence="2">The sequence shown here is derived from an EMBL/GenBank/DDBJ whole genome shotgun (WGS) entry which is preliminary data.</text>
</comment>
<feature type="compositionally biased region" description="Basic and acidic residues" evidence="1">
    <location>
        <begin position="85"/>
        <end position="97"/>
    </location>
</feature>
<feature type="region of interest" description="Disordered" evidence="1">
    <location>
        <begin position="32"/>
        <end position="105"/>
    </location>
</feature>
<evidence type="ECO:0000313" key="2">
    <source>
        <dbReference type="EMBL" id="OEF95905.1"/>
    </source>
</evidence>
<proteinExistence type="predicted"/>
<dbReference type="EMBL" id="MIJE01000034">
    <property type="protein sequence ID" value="OEF95905.1"/>
    <property type="molecule type" value="Genomic_DNA"/>
</dbReference>
<keyword evidence="3" id="KW-1185">Reference proteome</keyword>
<gene>
    <name evidence="2" type="ORF">BHF68_10970</name>
</gene>
<sequence length="263" mass="27942">MKRTLWITLAFIMILGLLVACRGNQQTSIIEERDASDAVGTTSSGNESPNIEQEQSTIDNQITESRSAIESPKLVDNAESTGPIKADENSKNIEPKLAEPSNPVKNTEVSEQIVINSPDYGTIEIIGKDGTSQIIELGTLDLVVGYGGVKRSTGTINGPGKITAVSFAALLEVVGGYSADDRIVITATDGYVATLTGKEIAGSVPTYNIEGGPVSAIVQGVIMVESDHEALNNNLPRVAFIGEEPVVTDGFQWVREVAKIEVR</sequence>